<dbReference type="Gene3D" id="3.30.70.100">
    <property type="match status" value="1"/>
</dbReference>
<comment type="subunit">
    <text evidence="1">Homodimer.</text>
</comment>
<dbReference type="PANTHER" id="PTHR33178">
    <property type="match status" value="1"/>
</dbReference>
<gene>
    <name evidence="3" type="ORF">SA2016_1182</name>
</gene>
<evidence type="ECO:0000313" key="3">
    <source>
        <dbReference type="EMBL" id="AMM31864.1"/>
    </source>
</evidence>
<dbReference type="SMART" id="SM00886">
    <property type="entry name" value="Dabb"/>
    <property type="match status" value="1"/>
</dbReference>
<dbReference type="InterPro" id="IPR044662">
    <property type="entry name" value="HS1/DABB1-like"/>
</dbReference>
<dbReference type="PROSITE" id="PS51502">
    <property type="entry name" value="S_R_A_B_BARREL"/>
    <property type="match status" value="1"/>
</dbReference>
<dbReference type="OrthoDB" id="6637496at2"/>
<dbReference type="STRING" id="37927.SA2016_1182"/>
<dbReference type="SUPFAM" id="SSF54909">
    <property type="entry name" value="Dimeric alpha+beta barrel"/>
    <property type="match status" value="1"/>
</dbReference>
<evidence type="ECO:0000259" key="2">
    <source>
        <dbReference type="PROSITE" id="PS51502"/>
    </source>
</evidence>
<name>A0A126ZZ74_9MICC</name>
<keyword evidence="4" id="KW-1185">Reference proteome</keyword>
<sequence>MIRHTVLFKFKPGFPAEQRQAWTAGLDRMRGSIPGLIALTHGPDVIRSERAFDYAIVADFESVADIEVYNTHPLHEPLKEYSFPNSEQIISVDFEIPKDTP</sequence>
<dbReference type="InterPro" id="IPR013097">
    <property type="entry name" value="Dabb"/>
</dbReference>
<dbReference type="RefSeq" id="WP_066496472.1">
    <property type="nucleotide sequence ID" value="NZ_BJMO01000048.1"/>
</dbReference>
<dbReference type="EMBL" id="CP014518">
    <property type="protein sequence ID" value="AMM31864.1"/>
    <property type="molecule type" value="Genomic_DNA"/>
</dbReference>
<dbReference type="KEGG" id="satk:SA2016_1182"/>
<protein>
    <submittedName>
        <fullName evidence="3">Stress protein</fullName>
    </submittedName>
</protein>
<evidence type="ECO:0000256" key="1">
    <source>
        <dbReference type="ARBA" id="ARBA00011738"/>
    </source>
</evidence>
<dbReference type="Pfam" id="PF07876">
    <property type="entry name" value="Dabb"/>
    <property type="match status" value="1"/>
</dbReference>
<dbReference type="PANTHER" id="PTHR33178:SF10">
    <property type="entry name" value="STRESS-RESPONSE A_B BARREL DOMAIN-CONTAINING PROTEIN"/>
    <property type="match status" value="1"/>
</dbReference>
<proteinExistence type="predicted"/>
<accession>A0A126ZZ74</accession>
<feature type="domain" description="Stress-response A/B barrel" evidence="2">
    <location>
        <begin position="2"/>
        <end position="94"/>
    </location>
</feature>
<reference evidence="3 4" key="1">
    <citation type="submission" date="2016-02" db="EMBL/GenBank/DDBJ databases">
        <title>Complete genome of Sinomonas atrocyanea KCTC 3377.</title>
        <authorList>
            <person name="Kim K.M."/>
        </authorList>
    </citation>
    <scope>NUCLEOTIDE SEQUENCE [LARGE SCALE GENOMIC DNA]</scope>
    <source>
        <strain evidence="3 4">KCTC 3377</strain>
    </source>
</reference>
<organism evidence="3 4">
    <name type="scientific">Sinomonas atrocyanea</name>
    <dbReference type="NCBI Taxonomy" id="37927"/>
    <lineage>
        <taxon>Bacteria</taxon>
        <taxon>Bacillati</taxon>
        <taxon>Actinomycetota</taxon>
        <taxon>Actinomycetes</taxon>
        <taxon>Micrococcales</taxon>
        <taxon>Micrococcaceae</taxon>
        <taxon>Sinomonas</taxon>
    </lineage>
</organism>
<dbReference type="InterPro" id="IPR011008">
    <property type="entry name" value="Dimeric_a/b-barrel"/>
</dbReference>
<dbReference type="Proteomes" id="UP000070134">
    <property type="component" value="Chromosome"/>
</dbReference>
<dbReference type="AlphaFoldDB" id="A0A126ZZ74"/>
<evidence type="ECO:0000313" key="4">
    <source>
        <dbReference type="Proteomes" id="UP000070134"/>
    </source>
</evidence>